<protein>
    <submittedName>
        <fullName evidence="3">Uncharacterized protein</fullName>
    </submittedName>
</protein>
<keyword evidence="4" id="KW-1185">Reference proteome</keyword>
<reference evidence="3 4" key="1">
    <citation type="journal article" date="2009" name="PLoS Genet.">
        <title>Adaptations to submarine hydrothermal environments exemplified by the genome of Nautilia profundicola.</title>
        <authorList>
            <person name="Campbell B.J."/>
            <person name="Smith J.L."/>
            <person name="Hanson T.E."/>
            <person name="Klotz M.G."/>
            <person name="Stein L.Y."/>
            <person name="Lee C.K."/>
            <person name="Wu D."/>
            <person name="Robinson J.M."/>
            <person name="Khouri H.M."/>
            <person name="Eisen J.A."/>
            <person name="Cary S.C."/>
        </authorList>
    </citation>
    <scope>NUCLEOTIDE SEQUENCE [LARGE SCALE GENOMIC DNA]</scope>
    <source>
        <strain evidence="4">ATCC BAA-1463 / DSM 18972 / AmH</strain>
    </source>
</reference>
<evidence type="ECO:0000313" key="4">
    <source>
        <dbReference type="Proteomes" id="UP000000448"/>
    </source>
</evidence>
<keyword evidence="2" id="KW-0812">Transmembrane</keyword>
<keyword evidence="2" id="KW-0472">Membrane</keyword>
<accession>B9LAB6</accession>
<dbReference type="KEGG" id="nam:NAMH_1178"/>
<dbReference type="RefSeq" id="WP_012663644.1">
    <property type="nucleotide sequence ID" value="NC_012115.1"/>
</dbReference>
<gene>
    <name evidence="3" type="ordered locus">NAMH_1178</name>
</gene>
<dbReference type="AlphaFoldDB" id="B9LAB6"/>
<name>B9LAB6_NAUPA</name>
<feature type="region of interest" description="Disordered" evidence="1">
    <location>
        <begin position="235"/>
        <end position="288"/>
    </location>
</feature>
<dbReference type="OrthoDB" id="5363227at2"/>
<dbReference type="EMBL" id="CP001279">
    <property type="protein sequence ID" value="ACM92272.1"/>
    <property type="molecule type" value="Genomic_DNA"/>
</dbReference>
<organism evidence="3 4">
    <name type="scientific">Nautilia profundicola (strain ATCC BAA-1463 / DSM 18972 / AmH)</name>
    <dbReference type="NCBI Taxonomy" id="598659"/>
    <lineage>
        <taxon>Bacteria</taxon>
        <taxon>Pseudomonadati</taxon>
        <taxon>Campylobacterota</taxon>
        <taxon>Epsilonproteobacteria</taxon>
        <taxon>Nautiliales</taxon>
        <taxon>Nautiliaceae</taxon>
        <taxon>Nautilia</taxon>
    </lineage>
</organism>
<keyword evidence="2" id="KW-1133">Transmembrane helix</keyword>
<evidence type="ECO:0000256" key="1">
    <source>
        <dbReference type="SAM" id="MobiDB-lite"/>
    </source>
</evidence>
<feature type="compositionally biased region" description="Low complexity" evidence="1">
    <location>
        <begin position="237"/>
        <end position="288"/>
    </location>
</feature>
<proteinExistence type="predicted"/>
<dbReference type="HOGENOM" id="CLU_540608_0_0_7"/>
<dbReference type="STRING" id="598659.NAMH_1178"/>
<evidence type="ECO:0000256" key="2">
    <source>
        <dbReference type="SAM" id="Phobius"/>
    </source>
</evidence>
<evidence type="ECO:0000313" key="3">
    <source>
        <dbReference type="EMBL" id="ACM92272.1"/>
    </source>
</evidence>
<feature type="transmembrane region" description="Helical" evidence="2">
    <location>
        <begin position="477"/>
        <end position="495"/>
    </location>
</feature>
<dbReference type="Proteomes" id="UP000000448">
    <property type="component" value="Chromosome"/>
</dbReference>
<sequence>MKRIIVILFFLFNYGYSYDIYLYKYNNDYYKTVYTVNGIDWSSSLCAVGDTYVIDGTTRYSATPSDFPTYDSNFVSCVNYYVTFKCSDSPVAIYSITIDNYNYCLNNYSGNTFSSGYFIDSNNNIICPDGQTYNYDTEQCEDIPECPTTDELDQQAIQKCGSLDFVEYESCNPDTGEVTITCKSCSDVISLLQDYCQSNYDSNISDFNCSENPDGSLTLSATEFNSSLCLISDSEPTDTNVTDSDNTSTTDTNTTSTDTNTTDTSSDSTSDSSTSDTDSNTDSSTSDNYTCPDPCSIYKDVGVQVTSSTVGDYVCFTITYPTYGDDCILKYHTSDNTQAGPNCVAGCDDSSTTSVTNNVTTATVTVDVSGVEERLDSINQKLDDFKNMTPDSNFTVDGSDSDTDSFISQFGEFFNNVGDDITKIKDSFSQVSGMLNEDNYKLTAFNSDATTCPISATIFGKDFNVDFCSFILPFRPLLSIFFTVVFNFLVIKYFLKLVISKEDK</sequence>